<dbReference type="EMBL" id="JBHUIP010000009">
    <property type="protein sequence ID" value="MFD2263129.1"/>
    <property type="molecule type" value="Genomic_DNA"/>
</dbReference>
<keyword evidence="3 8" id="KW-0813">Transport</keyword>
<evidence type="ECO:0000256" key="6">
    <source>
        <dbReference type="ARBA" id="ARBA00022989"/>
    </source>
</evidence>
<evidence type="ECO:0000313" key="10">
    <source>
        <dbReference type="EMBL" id="MFD2263129.1"/>
    </source>
</evidence>
<dbReference type="InterPro" id="IPR000515">
    <property type="entry name" value="MetI-like"/>
</dbReference>
<feature type="transmembrane region" description="Helical" evidence="8">
    <location>
        <begin position="203"/>
        <end position="226"/>
    </location>
</feature>
<dbReference type="CDD" id="cd06261">
    <property type="entry name" value="TM_PBP2"/>
    <property type="match status" value="1"/>
</dbReference>
<dbReference type="SUPFAM" id="SSF161098">
    <property type="entry name" value="MetI-like"/>
    <property type="match status" value="1"/>
</dbReference>
<keyword evidence="11" id="KW-1185">Reference proteome</keyword>
<evidence type="ECO:0000256" key="3">
    <source>
        <dbReference type="ARBA" id="ARBA00022448"/>
    </source>
</evidence>
<feature type="domain" description="ABC transmembrane type-1" evidence="9">
    <location>
        <begin position="59"/>
        <end position="267"/>
    </location>
</feature>
<dbReference type="PANTHER" id="PTHR42929:SF1">
    <property type="entry name" value="INNER MEMBRANE ABC TRANSPORTER PERMEASE PROTEIN YDCU-RELATED"/>
    <property type="match status" value="1"/>
</dbReference>
<comment type="subcellular location">
    <subcellularLocation>
        <location evidence="1 8">Cell membrane</location>
        <topology evidence="1 8">Multi-pass membrane protein</topology>
    </subcellularLocation>
</comment>
<dbReference type="Pfam" id="PF00528">
    <property type="entry name" value="BPD_transp_1"/>
    <property type="match status" value="1"/>
</dbReference>
<evidence type="ECO:0000256" key="4">
    <source>
        <dbReference type="ARBA" id="ARBA00022475"/>
    </source>
</evidence>
<evidence type="ECO:0000256" key="7">
    <source>
        <dbReference type="ARBA" id="ARBA00023136"/>
    </source>
</evidence>
<comment type="caution">
    <text evidence="10">The sequence shown here is derived from an EMBL/GenBank/DDBJ whole genome shotgun (WGS) entry which is preliminary data.</text>
</comment>
<feature type="transmembrane region" description="Helical" evidence="8">
    <location>
        <begin position="246"/>
        <end position="268"/>
    </location>
</feature>
<feature type="transmembrane region" description="Helical" evidence="8">
    <location>
        <begin position="6"/>
        <end position="29"/>
    </location>
</feature>
<sequence>MKENRWISLAMIAPALVIVLGLFMFPLVLSIQQAFIEPEGAGIGMANFVKAFALYGKDVLFTIVIVTVATALTALVSISMGGFLILSSGKYTVWILRWLFRMPLFVPFVVVAQMMRTFLAKFGLFNSLLMTVGVLTPDTATGWLDWRGIIFAFVWKQSAFATLVIGGAMASLDRSTIEAARDLGASKTRILLEIVIPQVKTTIAVTMVLSFVMMLSVLSVPIMLGTESPTMITVDMAWRVNSYRDYGVANALGVVSLLMASSVAWFYLRHAAREKEKAYG</sequence>
<keyword evidence="4" id="KW-1003">Cell membrane</keyword>
<feature type="transmembrane region" description="Helical" evidence="8">
    <location>
        <begin position="59"/>
        <end position="85"/>
    </location>
</feature>
<name>A0ABW5DTK8_9PROT</name>
<gene>
    <name evidence="10" type="ORF">ACFSM5_09545</name>
</gene>
<evidence type="ECO:0000256" key="1">
    <source>
        <dbReference type="ARBA" id="ARBA00004651"/>
    </source>
</evidence>
<feature type="transmembrane region" description="Helical" evidence="8">
    <location>
        <begin position="91"/>
        <end position="111"/>
    </location>
</feature>
<evidence type="ECO:0000256" key="8">
    <source>
        <dbReference type="RuleBase" id="RU363032"/>
    </source>
</evidence>
<evidence type="ECO:0000256" key="2">
    <source>
        <dbReference type="ARBA" id="ARBA00007069"/>
    </source>
</evidence>
<evidence type="ECO:0000256" key="5">
    <source>
        <dbReference type="ARBA" id="ARBA00022692"/>
    </source>
</evidence>
<evidence type="ECO:0000259" key="9">
    <source>
        <dbReference type="PROSITE" id="PS50928"/>
    </source>
</evidence>
<reference evidence="11" key="1">
    <citation type="journal article" date="2019" name="Int. J. Syst. Evol. Microbiol.">
        <title>The Global Catalogue of Microorganisms (GCM) 10K type strain sequencing project: providing services to taxonomists for standard genome sequencing and annotation.</title>
        <authorList>
            <consortium name="The Broad Institute Genomics Platform"/>
            <consortium name="The Broad Institute Genome Sequencing Center for Infectious Disease"/>
            <person name="Wu L."/>
            <person name="Ma J."/>
        </authorList>
    </citation>
    <scope>NUCLEOTIDE SEQUENCE [LARGE SCALE GENOMIC DNA]</scope>
    <source>
        <strain evidence="11">CGMCC 1.19062</strain>
    </source>
</reference>
<dbReference type="PANTHER" id="PTHR42929">
    <property type="entry name" value="INNER MEMBRANE ABC TRANSPORTER PERMEASE PROTEIN YDCU-RELATED-RELATED"/>
    <property type="match status" value="1"/>
</dbReference>
<organism evidence="10 11">
    <name type="scientific">Lacibacterium aquatile</name>
    <dbReference type="NCBI Taxonomy" id="1168082"/>
    <lineage>
        <taxon>Bacteria</taxon>
        <taxon>Pseudomonadati</taxon>
        <taxon>Pseudomonadota</taxon>
        <taxon>Alphaproteobacteria</taxon>
        <taxon>Rhodospirillales</taxon>
        <taxon>Rhodospirillaceae</taxon>
    </lineage>
</organism>
<proteinExistence type="inferred from homology"/>
<evidence type="ECO:0000313" key="11">
    <source>
        <dbReference type="Proteomes" id="UP001597295"/>
    </source>
</evidence>
<dbReference type="InterPro" id="IPR035906">
    <property type="entry name" value="MetI-like_sf"/>
</dbReference>
<keyword evidence="6 8" id="KW-1133">Transmembrane helix</keyword>
<comment type="similarity">
    <text evidence="2">Belongs to the binding-protein-dependent transport system permease family. CysTW subfamily.</text>
</comment>
<keyword evidence="5 8" id="KW-0812">Transmembrane</keyword>
<protein>
    <submittedName>
        <fullName evidence="10">ABC transporter permease</fullName>
    </submittedName>
</protein>
<dbReference type="Proteomes" id="UP001597295">
    <property type="component" value="Unassembled WGS sequence"/>
</dbReference>
<feature type="transmembrane region" description="Helical" evidence="8">
    <location>
        <begin position="148"/>
        <end position="172"/>
    </location>
</feature>
<accession>A0ABW5DTK8</accession>
<dbReference type="RefSeq" id="WP_379876101.1">
    <property type="nucleotide sequence ID" value="NZ_JBHUIP010000009.1"/>
</dbReference>
<dbReference type="Gene3D" id="1.10.3720.10">
    <property type="entry name" value="MetI-like"/>
    <property type="match status" value="1"/>
</dbReference>
<dbReference type="PROSITE" id="PS50928">
    <property type="entry name" value="ABC_TM1"/>
    <property type="match status" value="1"/>
</dbReference>
<keyword evidence="7 8" id="KW-0472">Membrane</keyword>